<dbReference type="SUPFAM" id="SSF55486">
    <property type="entry name" value="Metalloproteases ('zincins'), catalytic domain"/>
    <property type="match status" value="1"/>
</dbReference>
<dbReference type="Pfam" id="PF19310">
    <property type="entry name" value="TOP_N"/>
    <property type="match status" value="1"/>
</dbReference>
<comment type="cofactor">
    <cofactor evidence="9">
        <name>Zn(2+)</name>
        <dbReference type="ChEBI" id="CHEBI:29105"/>
    </cofactor>
    <text evidence="9">Binds 1 zinc ion.</text>
</comment>
<keyword evidence="2 9" id="KW-0645">Protease</keyword>
<dbReference type="InterPro" id="IPR045666">
    <property type="entry name" value="OpdA_N"/>
</dbReference>
<dbReference type="InterPro" id="IPR045090">
    <property type="entry name" value="Pept_M3A_M3B"/>
</dbReference>
<organism evidence="13 14">
    <name type="scientific">Thiocapsa marina 5811</name>
    <dbReference type="NCBI Taxonomy" id="768671"/>
    <lineage>
        <taxon>Bacteria</taxon>
        <taxon>Pseudomonadati</taxon>
        <taxon>Pseudomonadota</taxon>
        <taxon>Gammaproteobacteria</taxon>
        <taxon>Chromatiales</taxon>
        <taxon>Chromatiaceae</taxon>
        <taxon>Thiocapsa</taxon>
    </lineage>
</organism>
<evidence type="ECO:0000256" key="8">
    <source>
        <dbReference type="ARBA" id="ARBA00026100"/>
    </source>
</evidence>
<gene>
    <name evidence="13" type="ORF">ThimaDRAFT_2344</name>
</gene>
<dbReference type="eggNOG" id="COG0339">
    <property type="taxonomic scope" value="Bacteria"/>
</dbReference>
<feature type="domain" description="Oligopeptidase A N-terminal" evidence="12">
    <location>
        <begin position="62"/>
        <end position="179"/>
    </location>
</feature>
<protein>
    <recommendedName>
        <fullName evidence="8">oligopeptidase A</fullName>
        <ecNumber evidence="8">3.4.24.70</ecNumber>
    </recommendedName>
</protein>
<evidence type="ECO:0000256" key="4">
    <source>
        <dbReference type="ARBA" id="ARBA00022801"/>
    </source>
</evidence>
<comment type="catalytic activity">
    <reaction evidence="7">
        <text>Hydrolysis of oligopeptides, with broad specificity. Gly or Ala commonly occur as P1 or P1' residues, but more distant residues are also important, as is shown by the fact that Z-Gly-Pro-Gly-|-Gly-Pro-Ala is cleaved, but not Z-(Gly)(5).</text>
        <dbReference type="EC" id="3.4.24.70"/>
    </reaction>
</comment>
<dbReference type="PANTHER" id="PTHR43660">
    <property type="entry name" value="DIPEPTIDYL CARBOXYPEPTIDASE"/>
    <property type="match status" value="1"/>
</dbReference>
<evidence type="ECO:0000313" key="13">
    <source>
        <dbReference type="EMBL" id="EGV18360.1"/>
    </source>
</evidence>
<dbReference type="EC" id="3.4.24.70" evidence="8"/>
<accession>F9UBP2</accession>
<dbReference type="PATRIC" id="fig|768671.3.peg.2483"/>
<evidence type="ECO:0000313" key="14">
    <source>
        <dbReference type="Proteomes" id="UP000005459"/>
    </source>
</evidence>
<feature type="region of interest" description="Disordered" evidence="10">
    <location>
        <begin position="1"/>
        <end position="28"/>
    </location>
</feature>
<dbReference type="PANTHER" id="PTHR43660:SF1">
    <property type="entry name" value="DIPEPTIDYL CARBOXYPEPTIDASE"/>
    <property type="match status" value="1"/>
</dbReference>
<dbReference type="GO" id="GO:0004222">
    <property type="term" value="F:metalloendopeptidase activity"/>
    <property type="evidence" value="ECO:0007669"/>
    <property type="project" value="UniProtKB-EC"/>
</dbReference>
<feature type="domain" description="Peptidase M3A/M3B catalytic" evidence="11">
    <location>
        <begin position="252"/>
        <end position="707"/>
    </location>
</feature>
<dbReference type="FunFam" id="3.40.390.10:FF:000009">
    <property type="entry name" value="Oligopeptidase A"/>
    <property type="match status" value="1"/>
</dbReference>
<dbReference type="EMBL" id="AFWV01000007">
    <property type="protein sequence ID" value="EGV18360.1"/>
    <property type="molecule type" value="Genomic_DNA"/>
</dbReference>
<keyword evidence="6 9" id="KW-0482">Metalloprotease</keyword>
<sequence length="710" mass="80289">MRRDAGNPGVFARAAAERKPTTTLTREPDQAIPMTNPLLETTGLPAFSRIRPEHVEPAIDVCLADCRAEIERLTREVSVPTWESFVEPLDEIDDRLSRAWSPVGHLNGVLNSDALRAAYNACLPKLSDYGTEVGQNEDLFRGYQAVAAQEHLNPAQRKLLENALRDFHLSGVDLPAEKKARYRAISQELSQLTTKYSENVLDATNAWSTLIEDETQLAGLPESALGLARQNAAQRGQTGWLFTLDLPSYMPVMTYADNRELRFELYQAYGTRASDQGPHAGQWDNGEIMERILALRHELAGLLGFANYAERSLATKMARSPEDVLAFLNDLADRSVTQARKELAELEAFAREQHGVETLEPWDVGYYAEKLRLHRYQISQEELRPYFPISRVLSGLFGVVERLFGVKIREAESFDTYHPDVRFFEIRDGVSGALRGQFYLDPFARQNKRGGAWMDVCTNRMHTSRCDQLPVAYLVCNFTPPVGDKPSLLTHNEVETLFHEFGHGLHHMLTKVDYPGVAGINGVPWDAVELPSQFMENWCWERESLDLFAAHWETGASIPQDLYARMTAAKNFQSAMQMVRQLEFALFDFRLHLEYDPARGGRVYEIIEEVRDRVAVIRPPAFNRFAHAFSHIFAGGYAAGYYSYKWAEVLSADAFSLFEEKGVFDADTGRSFRENILEKGGSEDAMILYVRFRGREPNTDALLRHSGIAA</sequence>
<dbReference type="GO" id="GO:0006508">
    <property type="term" value="P:proteolysis"/>
    <property type="evidence" value="ECO:0007669"/>
    <property type="project" value="UniProtKB-KW"/>
</dbReference>
<evidence type="ECO:0000256" key="5">
    <source>
        <dbReference type="ARBA" id="ARBA00022833"/>
    </source>
</evidence>
<keyword evidence="5 9" id="KW-0862">Zinc</keyword>
<evidence type="ECO:0000259" key="12">
    <source>
        <dbReference type="Pfam" id="PF19310"/>
    </source>
</evidence>
<keyword evidence="14" id="KW-1185">Reference proteome</keyword>
<evidence type="ECO:0000256" key="2">
    <source>
        <dbReference type="ARBA" id="ARBA00022670"/>
    </source>
</evidence>
<proteinExistence type="inferred from homology"/>
<dbReference type="Pfam" id="PF01432">
    <property type="entry name" value="Peptidase_M3"/>
    <property type="match status" value="1"/>
</dbReference>
<evidence type="ECO:0000259" key="11">
    <source>
        <dbReference type="Pfam" id="PF01432"/>
    </source>
</evidence>
<evidence type="ECO:0000256" key="10">
    <source>
        <dbReference type="SAM" id="MobiDB-lite"/>
    </source>
</evidence>
<reference evidence="13 14" key="1">
    <citation type="submission" date="2011-06" db="EMBL/GenBank/DDBJ databases">
        <title>The draft genome of Thiocapsa marina 5811.</title>
        <authorList>
            <consortium name="US DOE Joint Genome Institute (JGI-PGF)"/>
            <person name="Lucas S."/>
            <person name="Han J."/>
            <person name="Cheng J.-F."/>
            <person name="Goodwin L."/>
            <person name="Pitluck S."/>
            <person name="Peters L."/>
            <person name="Land M.L."/>
            <person name="Hauser L."/>
            <person name="Vogl K."/>
            <person name="Liu Z."/>
            <person name="Imhoff J."/>
            <person name="Thiel V."/>
            <person name="Frigaard N.-U."/>
            <person name="Bryant D."/>
            <person name="Woyke T.J."/>
        </authorList>
    </citation>
    <scope>NUCLEOTIDE SEQUENCE [LARGE SCALE GENOMIC DNA]</scope>
    <source>
        <strain evidence="13 14">5811</strain>
    </source>
</reference>
<dbReference type="MEROPS" id="M03.004"/>
<evidence type="ECO:0000256" key="3">
    <source>
        <dbReference type="ARBA" id="ARBA00022723"/>
    </source>
</evidence>
<evidence type="ECO:0000256" key="1">
    <source>
        <dbReference type="ARBA" id="ARBA00006040"/>
    </source>
</evidence>
<dbReference type="Gene3D" id="3.40.390.10">
    <property type="entry name" value="Collagenase (Catalytic Domain)"/>
    <property type="match status" value="1"/>
</dbReference>
<dbReference type="InterPro" id="IPR034005">
    <property type="entry name" value="M3A_DCP"/>
</dbReference>
<dbReference type="AlphaFoldDB" id="F9UBP2"/>
<dbReference type="NCBIfam" id="NF008159">
    <property type="entry name" value="PRK10911.1"/>
    <property type="match status" value="1"/>
</dbReference>
<dbReference type="CDD" id="cd06456">
    <property type="entry name" value="M3A_DCP"/>
    <property type="match status" value="1"/>
</dbReference>
<keyword evidence="3 9" id="KW-0479">Metal-binding</keyword>
<dbReference type="InterPro" id="IPR024077">
    <property type="entry name" value="Neurolysin/TOP_dom2"/>
</dbReference>
<dbReference type="Gene3D" id="1.20.1050.40">
    <property type="entry name" value="Endopeptidase. Chain P, domain 1"/>
    <property type="match status" value="1"/>
</dbReference>
<comment type="similarity">
    <text evidence="1 9">Belongs to the peptidase M3 family.</text>
</comment>
<dbReference type="GO" id="GO:0005829">
    <property type="term" value="C:cytosol"/>
    <property type="evidence" value="ECO:0007669"/>
    <property type="project" value="UniProtKB-ARBA"/>
</dbReference>
<dbReference type="InterPro" id="IPR024080">
    <property type="entry name" value="Neurolysin/TOP_N"/>
</dbReference>
<dbReference type="Gene3D" id="1.10.1370.10">
    <property type="entry name" value="Neurolysin, domain 3"/>
    <property type="match status" value="1"/>
</dbReference>
<evidence type="ECO:0000256" key="6">
    <source>
        <dbReference type="ARBA" id="ARBA00023049"/>
    </source>
</evidence>
<dbReference type="GO" id="GO:0046872">
    <property type="term" value="F:metal ion binding"/>
    <property type="evidence" value="ECO:0007669"/>
    <property type="project" value="UniProtKB-UniRule"/>
</dbReference>
<keyword evidence="4 9" id="KW-0378">Hydrolase</keyword>
<evidence type="ECO:0000256" key="9">
    <source>
        <dbReference type="RuleBase" id="RU003435"/>
    </source>
</evidence>
<dbReference type="InterPro" id="IPR001567">
    <property type="entry name" value="Pept_M3A_M3B_dom"/>
</dbReference>
<evidence type="ECO:0000256" key="7">
    <source>
        <dbReference type="ARBA" id="ARBA00024603"/>
    </source>
</evidence>
<name>F9UBP2_9GAMM</name>
<dbReference type="Proteomes" id="UP000005459">
    <property type="component" value="Unassembled WGS sequence"/>
</dbReference>
<dbReference type="STRING" id="768671.ThimaDRAFT_2344"/>
<dbReference type="InterPro" id="IPR024079">
    <property type="entry name" value="MetalloPept_cat_dom_sf"/>
</dbReference>